<accession>A0A1H1JWN5</accession>
<protein>
    <submittedName>
        <fullName evidence="2">Uncharacterized protein</fullName>
    </submittedName>
</protein>
<dbReference type="Proteomes" id="UP000183487">
    <property type="component" value="Unassembled WGS sequence"/>
</dbReference>
<reference evidence="3" key="1">
    <citation type="submission" date="2016-10" db="EMBL/GenBank/DDBJ databases">
        <authorList>
            <person name="Varghese N."/>
        </authorList>
    </citation>
    <scope>NUCLEOTIDE SEQUENCE [LARGE SCALE GENOMIC DNA]</scope>
    <source>
        <strain evidence="3">GAS106B</strain>
    </source>
</reference>
<sequence>MEDFDYLAPESNAAWLDGSGDGRFERYERFYREERSRQSEGFDLEKTNEEYVEWASSQPGRLLSIMSAPWFGRVLVAFLSVYMGTRLVPALASRLPIATGGLLVIIFIGLRVFHWRRRTRK</sequence>
<evidence type="ECO:0000256" key="1">
    <source>
        <dbReference type="SAM" id="Phobius"/>
    </source>
</evidence>
<keyword evidence="3" id="KW-1185">Reference proteome</keyword>
<evidence type="ECO:0000313" key="3">
    <source>
        <dbReference type="Proteomes" id="UP000183487"/>
    </source>
</evidence>
<name>A0A1H1JWN5_9BURK</name>
<dbReference type="EMBL" id="FNKP01000004">
    <property type="protein sequence ID" value="SDR54386.1"/>
    <property type="molecule type" value="Genomic_DNA"/>
</dbReference>
<evidence type="ECO:0000313" key="2">
    <source>
        <dbReference type="EMBL" id="SDR54386.1"/>
    </source>
</evidence>
<keyword evidence="1" id="KW-0812">Transmembrane</keyword>
<gene>
    <name evidence="2" type="ORF">SAMN05443245_7415</name>
</gene>
<dbReference type="AlphaFoldDB" id="A0A1H1JWN5"/>
<keyword evidence="1" id="KW-1133">Transmembrane helix</keyword>
<keyword evidence="1" id="KW-0472">Membrane</keyword>
<organism evidence="2 3">
    <name type="scientific">Paraburkholderia fungorum</name>
    <dbReference type="NCBI Taxonomy" id="134537"/>
    <lineage>
        <taxon>Bacteria</taxon>
        <taxon>Pseudomonadati</taxon>
        <taxon>Pseudomonadota</taxon>
        <taxon>Betaproteobacteria</taxon>
        <taxon>Burkholderiales</taxon>
        <taxon>Burkholderiaceae</taxon>
        <taxon>Paraburkholderia</taxon>
    </lineage>
</organism>
<proteinExistence type="predicted"/>
<dbReference type="OrthoDB" id="9035562at2"/>
<dbReference type="RefSeq" id="WP_074774048.1">
    <property type="nucleotide sequence ID" value="NZ_FNKP01000004.1"/>
</dbReference>
<feature type="transmembrane region" description="Helical" evidence="1">
    <location>
        <begin position="95"/>
        <end position="113"/>
    </location>
</feature>